<keyword evidence="2" id="KW-1185">Reference proteome</keyword>
<reference evidence="1 2" key="1">
    <citation type="submission" date="2016-12" db="EMBL/GenBank/DDBJ databases">
        <title>The genomes of Aspergillus section Nigri reveals drivers in fungal speciation.</title>
        <authorList>
            <consortium name="DOE Joint Genome Institute"/>
            <person name="Vesth T.C."/>
            <person name="Nybo J."/>
            <person name="Theobald S."/>
            <person name="Brandl J."/>
            <person name="Frisvad J.C."/>
            <person name="Nielsen K.F."/>
            <person name="Lyhne E.K."/>
            <person name="Kogle M.E."/>
            <person name="Kuo A."/>
            <person name="Riley R."/>
            <person name="Clum A."/>
            <person name="Nolan M."/>
            <person name="Lipzen A."/>
            <person name="Salamov A."/>
            <person name="Henrissat B."/>
            <person name="Wiebenga A."/>
            <person name="De Vries R.P."/>
            <person name="Grigoriev I.V."/>
            <person name="Mortensen U.H."/>
            <person name="Andersen M.R."/>
            <person name="Baker S.E."/>
        </authorList>
    </citation>
    <scope>NUCLEOTIDE SEQUENCE [LARGE SCALE GENOMIC DNA]</scope>
    <source>
        <strain evidence="1 2">CBS 115572</strain>
    </source>
</reference>
<evidence type="ECO:0000313" key="1">
    <source>
        <dbReference type="EMBL" id="PWY95001.1"/>
    </source>
</evidence>
<name>A0A317X9V6_9EURO</name>
<organism evidence="1 2">
    <name type="scientific">Aspergillus sclerotioniger CBS 115572</name>
    <dbReference type="NCBI Taxonomy" id="1450535"/>
    <lineage>
        <taxon>Eukaryota</taxon>
        <taxon>Fungi</taxon>
        <taxon>Dikarya</taxon>
        <taxon>Ascomycota</taxon>
        <taxon>Pezizomycotina</taxon>
        <taxon>Eurotiomycetes</taxon>
        <taxon>Eurotiomycetidae</taxon>
        <taxon>Eurotiales</taxon>
        <taxon>Aspergillaceae</taxon>
        <taxon>Aspergillus</taxon>
        <taxon>Aspergillus subgen. Circumdati</taxon>
    </lineage>
</organism>
<dbReference type="GeneID" id="37109844"/>
<gene>
    <name evidence="1" type="ORF">BO94DRAFT_456440</name>
</gene>
<dbReference type="OrthoDB" id="5326346at2759"/>
<accession>A0A317X9V6</accession>
<dbReference type="EMBL" id="MSFK01000003">
    <property type="protein sequence ID" value="PWY95001.1"/>
    <property type="molecule type" value="Genomic_DNA"/>
</dbReference>
<dbReference type="Proteomes" id="UP000246702">
    <property type="component" value="Unassembled WGS sequence"/>
</dbReference>
<proteinExistence type="predicted"/>
<sequence>YIKPGPVKIAAEGWDIEALLIILRVIHEQYDDIPQELSLEMLAKVAVVLHYYGCRELMVAFTETWMKALDKDIAETYCRDLMLWVWVTWCFREPSKFRLSTAIAMSSSEGLIDGWGLPIPEKIIESMNEDRHKFIEKQVSKVYSVFEDFTSGRHRGCSSECQSRVIGTLTRYMKDMHILDPRPTAPYQGLNFKGLTNQITSCKSPEWPNPMKKNTTFARYCENSCFLSDFGSLTKYIPGLDLPTLIKQGYHS</sequence>
<protein>
    <recommendedName>
        <fullName evidence="3">BTB domain-containing protein</fullName>
    </recommendedName>
</protein>
<dbReference type="RefSeq" id="XP_025471762.1">
    <property type="nucleotide sequence ID" value="XM_025607701.1"/>
</dbReference>
<evidence type="ECO:0008006" key="3">
    <source>
        <dbReference type="Google" id="ProtNLM"/>
    </source>
</evidence>
<feature type="non-terminal residue" evidence="1">
    <location>
        <position position="1"/>
    </location>
</feature>
<dbReference type="AlphaFoldDB" id="A0A317X9V6"/>
<dbReference type="STRING" id="1450535.A0A317X9V6"/>
<comment type="caution">
    <text evidence="1">The sequence shown here is derived from an EMBL/GenBank/DDBJ whole genome shotgun (WGS) entry which is preliminary data.</text>
</comment>
<evidence type="ECO:0000313" key="2">
    <source>
        <dbReference type="Proteomes" id="UP000246702"/>
    </source>
</evidence>